<feature type="binding site" evidence="7">
    <location>
        <begin position="179"/>
        <end position="181"/>
    </location>
    <ligand>
        <name>substrate</name>
    </ligand>
</feature>
<name>A0A3M9MLL4_9BACT</name>
<evidence type="ECO:0000256" key="2">
    <source>
        <dbReference type="ARBA" id="ARBA00009865"/>
    </source>
</evidence>
<dbReference type="OrthoDB" id="9801455at2"/>
<dbReference type="AlphaFoldDB" id="A0A3M9MLL4"/>
<feature type="chain" id="PRO_5018100819" evidence="9">
    <location>
        <begin position="21"/>
        <end position="352"/>
    </location>
</feature>
<dbReference type="GO" id="GO:0031222">
    <property type="term" value="P:arabinan catabolic process"/>
    <property type="evidence" value="ECO:0007669"/>
    <property type="project" value="UniProtKB-UniPathway"/>
</dbReference>
<feature type="site" description="Important for catalytic activity, responsible for pKa modulation of the active site Glu and correct orientation of both the proton donor and substrate" evidence="8">
    <location>
        <position position="162"/>
    </location>
</feature>
<comment type="pathway">
    <text evidence="1 5">Glycan metabolism; L-arabinan degradation.</text>
</comment>
<evidence type="ECO:0000256" key="7">
    <source>
        <dbReference type="PIRSR" id="PIRSR026534-2"/>
    </source>
</evidence>
<keyword evidence="11" id="KW-1185">Reference proteome</keyword>
<dbReference type="CDD" id="cd18830">
    <property type="entry name" value="GH43_CjArb43A-like"/>
    <property type="match status" value="1"/>
</dbReference>
<evidence type="ECO:0000256" key="1">
    <source>
        <dbReference type="ARBA" id="ARBA00004834"/>
    </source>
</evidence>
<dbReference type="GO" id="GO:0046558">
    <property type="term" value="F:arabinan endo-1,5-alpha-L-arabinosidase activity"/>
    <property type="evidence" value="ECO:0007669"/>
    <property type="project" value="InterPro"/>
</dbReference>
<reference evidence="10 11" key="1">
    <citation type="submission" date="2018-11" db="EMBL/GenBank/DDBJ databases">
        <title>Rufibacter latericius sp. nov., isolated from water in Baiyang Lake.</title>
        <authorList>
            <person name="Yang Y."/>
        </authorList>
    </citation>
    <scope>NUCLEOTIDE SEQUENCE [LARGE SCALE GENOMIC DNA]</scope>
    <source>
        <strain evidence="10 11">R-22-1c-1</strain>
    </source>
</reference>
<dbReference type="Gene3D" id="2.115.10.20">
    <property type="entry name" value="Glycosyl hydrolase domain, family 43"/>
    <property type="match status" value="1"/>
</dbReference>
<gene>
    <name evidence="10" type="ORF">EFB08_15650</name>
</gene>
<accession>A0A3M9MLL4</accession>
<feature type="active site" description="Proton donor" evidence="6">
    <location>
        <position position="235"/>
    </location>
</feature>
<evidence type="ECO:0000256" key="9">
    <source>
        <dbReference type="SAM" id="SignalP"/>
    </source>
</evidence>
<evidence type="ECO:0000313" key="10">
    <source>
        <dbReference type="EMBL" id="RNI26369.1"/>
    </source>
</evidence>
<keyword evidence="3 5" id="KW-0378">Hydrolase</keyword>
<evidence type="ECO:0000256" key="4">
    <source>
        <dbReference type="ARBA" id="ARBA00023295"/>
    </source>
</evidence>
<evidence type="ECO:0000256" key="3">
    <source>
        <dbReference type="ARBA" id="ARBA00022801"/>
    </source>
</evidence>
<feature type="binding site" evidence="7">
    <location>
        <position position="119"/>
    </location>
    <ligand>
        <name>substrate</name>
    </ligand>
</feature>
<dbReference type="EMBL" id="RJJD01000008">
    <property type="protein sequence ID" value="RNI26369.1"/>
    <property type="molecule type" value="Genomic_DNA"/>
</dbReference>
<dbReference type="UniPathway" id="UPA00667"/>
<evidence type="ECO:0000256" key="6">
    <source>
        <dbReference type="PIRSR" id="PIRSR026534-1"/>
    </source>
</evidence>
<sequence length="352" mass="38885">MVRSFIFSILLLTGIGSAQAQQPQGQQVGEVRPMDNMTVHDPVMAKQGNTYYLFSTGHGISVWSSTDMQNWKKENPIFASAPEWATKAVAGFKDNHIWAPDISFYNGKYYLYYSISAFGKNTSAIGLATNTTLDSQDKNFKWVDHGKIIESIPGQTNWNAIDPNIVTDNKGTPWMTFGSFWGGLKLVKMNKDRMSVAEDVSKIPTIASRKKGLTIQTNPAPLPGNPAEAGGNAIEAPFVFKKNGYYYLFASIDYCCKGAKSDYKMIVGRSKKVQGPYVDKSGVAMDAGGGTILLEGNEKWNGVGHNSVYTFDNTDYIIFHGYDAAQNGRPKLRVEKLTWDKDQWPVVAVAQP</sequence>
<feature type="site" description="Important for substrate recognition" evidence="8">
    <location>
        <position position="305"/>
    </location>
</feature>
<feature type="binding site" evidence="7">
    <location>
        <position position="41"/>
    </location>
    <ligand>
        <name>substrate</name>
    </ligand>
</feature>
<dbReference type="Pfam" id="PF04616">
    <property type="entry name" value="Glyco_hydro_43"/>
    <property type="match status" value="1"/>
</dbReference>
<dbReference type="PIRSF" id="PIRSF026534">
    <property type="entry name" value="Endo_alpha-L-arabinosidase"/>
    <property type="match status" value="1"/>
</dbReference>
<organism evidence="10 11">
    <name type="scientific">Rufibacter latericius</name>
    <dbReference type="NCBI Taxonomy" id="2487040"/>
    <lineage>
        <taxon>Bacteria</taxon>
        <taxon>Pseudomonadati</taxon>
        <taxon>Bacteroidota</taxon>
        <taxon>Cytophagia</taxon>
        <taxon>Cytophagales</taxon>
        <taxon>Hymenobacteraceae</taxon>
        <taxon>Rufibacter</taxon>
    </lineage>
</organism>
<keyword evidence="9" id="KW-0732">Signal</keyword>
<dbReference type="InterPro" id="IPR006710">
    <property type="entry name" value="Glyco_hydro_43"/>
</dbReference>
<evidence type="ECO:0000313" key="11">
    <source>
        <dbReference type="Proteomes" id="UP000272117"/>
    </source>
</evidence>
<protein>
    <submittedName>
        <fullName evidence="10">Arabinan endo-1,5-alpha-L-arabinosidase</fullName>
    </submittedName>
</protein>
<comment type="caution">
    <text evidence="10">The sequence shown here is derived from an EMBL/GenBank/DDBJ whole genome shotgun (WGS) entry which is preliminary data.</text>
</comment>
<feature type="signal peptide" evidence="9">
    <location>
        <begin position="1"/>
        <end position="20"/>
    </location>
</feature>
<comment type="similarity">
    <text evidence="2 5">Belongs to the glycosyl hydrolase 43 family.</text>
</comment>
<feature type="active site" description="Proton acceptor" evidence="6">
    <location>
        <position position="41"/>
    </location>
</feature>
<dbReference type="InterPro" id="IPR023296">
    <property type="entry name" value="Glyco_hydro_beta-prop_sf"/>
</dbReference>
<dbReference type="PANTHER" id="PTHR43301">
    <property type="entry name" value="ARABINAN ENDO-1,5-ALPHA-L-ARABINOSIDASE"/>
    <property type="match status" value="1"/>
</dbReference>
<evidence type="ECO:0000256" key="5">
    <source>
        <dbReference type="PIRNR" id="PIRNR026534"/>
    </source>
</evidence>
<proteinExistence type="inferred from homology"/>
<dbReference type="InterPro" id="IPR050727">
    <property type="entry name" value="GH43_arabinanases"/>
</dbReference>
<dbReference type="PANTHER" id="PTHR43301:SF3">
    <property type="entry name" value="ARABINAN ENDO-1,5-ALPHA-L-ARABINOSIDASE A-RELATED"/>
    <property type="match status" value="1"/>
</dbReference>
<dbReference type="InterPro" id="IPR016840">
    <property type="entry name" value="Glyco_hydro_43_endo_a_Ara-ase"/>
</dbReference>
<keyword evidence="4 5" id="KW-0326">Glycosidase</keyword>
<feature type="binding site" evidence="7">
    <location>
        <begin position="159"/>
        <end position="162"/>
    </location>
    <ligand>
        <name>substrate</name>
    </ligand>
</feature>
<dbReference type="Proteomes" id="UP000272117">
    <property type="component" value="Unassembled WGS sequence"/>
</dbReference>
<dbReference type="SUPFAM" id="SSF75005">
    <property type="entry name" value="Arabinanase/levansucrase/invertase"/>
    <property type="match status" value="1"/>
</dbReference>
<evidence type="ECO:0000256" key="8">
    <source>
        <dbReference type="PIRSR" id="PIRSR026534-3"/>
    </source>
</evidence>